<evidence type="ECO:0000313" key="2">
    <source>
        <dbReference type="Proteomes" id="UP000441717"/>
    </source>
</evidence>
<dbReference type="RefSeq" id="WP_152945741.1">
    <property type="nucleotide sequence ID" value="NZ_WHYR01000012.1"/>
</dbReference>
<proteinExistence type="predicted"/>
<dbReference type="AlphaFoldDB" id="A0A6N7IP86"/>
<gene>
    <name evidence="1" type="ORF">GFC01_05910</name>
</gene>
<organism evidence="1 2">
    <name type="scientific">Desulfofundulus thermobenzoicus</name>
    <dbReference type="NCBI Taxonomy" id="29376"/>
    <lineage>
        <taxon>Bacteria</taxon>
        <taxon>Bacillati</taxon>
        <taxon>Bacillota</taxon>
        <taxon>Clostridia</taxon>
        <taxon>Eubacteriales</taxon>
        <taxon>Peptococcaceae</taxon>
        <taxon>Desulfofundulus</taxon>
    </lineage>
</organism>
<accession>A0A6N7IP86</accession>
<evidence type="ECO:0000313" key="1">
    <source>
        <dbReference type="EMBL" id="MQL51804.1"/>
    </source>
</evidence>
<name>A0A6N7IP86_9FIRM</name>
<comment type="caution">
    <text evidence="1">The sequence shown here is derived from an EMBL/GenBank/DDBJ whole genome shotgun (WGS) entry which is preliminary data.</text>
</comment>
<reference evidence="1 2" key="1">
    <citation type="submission" date="2019-10" db="EMBL/GenBank/DDBJ databases">
        <title>Comparative genomics of sulfur disproportionating microorganisms.</title>
        <authorList>
            <person name="Ward L.M."/>
            <person name="Bertran E."/>
            <person name="Johnston D."/>
        </authorList>
    </citation>
    <scope>NUCLEOTIDE SEQUENCE [LARGE SCALE GENOMIC DNA]</scope>
    <source>
        <strain evidence="1 2">DSM 14055</strain>
    </source>
</reference>
<dbReference type="EMBL" id="WHYR01000012">
    <property type="protein sequence ID" value="MQL51804.1"/>
    <property type="molecule type" value="Genomic_DNA"/>
</dbReference>
<dbReference type="Proteomes" id="UP000441717">
    <property type="component" value="Unassembled WGS sequence"/>
</dbReference>
<protein>
    <submittedName>
        <fullName evidence="1">Uncharacterized protein</fullName>
    </submittedName>
</protein>
<keyword evidence="2" id="KW-1185">Reference proteome</keyword>
<sequence length="80" mass="9577">MKEVINVRTLHNLLLVIGADDIQKIRPDWPHERAERFLGENQDALYEAIYQAAMQVIRNFVILTEKERKTMEIKWRKGRE</sequence>